<reference evidence="15" key="2">
    <citation type="submission" date="2011-01" db="EMBL/GenBank/DDBJ databases">
        <title>The Non-contiguous Finished genome of Clostridium papyrosolvens.</title>
        <authorList>
            <person name="Lucas S."/>
            <person name="Copeland A."/>
            <person name="Lapidus A."/>
            <person name="Cheng J.-F."/>
            <person name="Goodwin L."/>
            <person name="Pitluck S."/>
            <person name="Misra M."/>
            <person name="Chertkov O."/>
            <person name="Detter J.C."/>
            <person name="Han C."/>
            <person name="Tapia R."/>
            <person name="Land M."/>
            <person name="Hauser L."/>
            <person name="Kyrpides N."/>
            <person name="Ivanova N."/>
            <person name="Pagani I."/>
            <person name="Mouttaki H."/>
            <person name="He Z."/>
            <person name="Zhou J."/>
            <person name="Hemme C.L."/>
            <person name="Woyke T."/>
        </authorList>
    </citation>
    <scope>NUCLEOTIDE SEQUENCE [LARGE SCALE GENOMIC DNA]</scope>
    <source>
        <strain evidence="15">DSM 2782</strain>
    </source>
</reference>
<dbReference type="RefSeq" id="WP_004617480.1">
    <property type="nucleotide sequence ID" value="NZ_ACXX02000002.1"/>
</dbReference>
<dbReference type="NCBIfam" id="TIGR00372">
    <property type="entry name" value="cas4"/>
    <property type="match status" value="1"/>
</dbReference>
<dbReference type="STRING" id="588581.Cpap_3676"/>
<comment type="cofactor">
    <cofactor evidence="13">
        <name>iron-sulfur cluster</name>
        <dbReference type="ChEBI" id="CHEBI:30408"/>
    </cofactor>
</comment>
<reference evidence="15" key="1">
    <citation type="submission" date="2009-07" db="EMBL/GenBank/DDBJ databases">
        <authorList>
            <consortium name="US DOE Joint Genome Institute (JGI-PGF)"/>
            <person name="Lucas S."/>
            <person name="Copeland A."/>
            <person name="Lapidus A."/>
            <person name="Glavina del Rio T."/>
            <person name="Tice H."/>
            <person name="Bruce D."/>
            <person name="Goodwin L."/>
            <person name="Pitluck S."/>
            <person name="Larimer F."/>
            <person name="Land M.L."/>
            <person name="Mouttaki H."/>
            <person name="He Z."/>
            <person name="Zhou J."/>
            <person name="Hemme C.L."/>
        </authorList>
    </citation>
    <scope>NUCLEOTIDE SEQUENCE</scope>
    <source>
        <strain evidence="15">DSM 2782</strain>
    </source>
</reference>
<dbReference type="PANTHER" id="PTHR36531">
    <property type="entry name" value="CRISPR-ASSOCIATED EXONUCLEASE CAS4"/>
    <property type="match status" value="1"/>
</dbReference>
<dbReference type="OrthoDB" id="9781776at2"/>
<dbReference type="GO" id="GO:0051536">
    <property type="term" value="F:iron-sulfur cluster binding"/>
    <property type="evidence" value="ECO:0007669"/>
    <property type="project" value="UniProtKB-KW"/>
</dbReference>
<evidence type="ECO:0000256" key="7">
    <source>
        <dbReference type="ARBA" id="ARBA00022801"/>
    </source>
</evidence>
<dbReference type="Gene3D" id="3.90.320.10">
    <property type="match status" value="1"/>
</dbReference>
<dbReference type="InterPro" id="IPR011604">
    <property type="entry name" value="PDDEXK-like_dom_sf"/>
</dbReference>
<dbReference type="GO" id="GO:0004527">
    <property type="term" value="F:exonuclease activity"/>
    <property type="evidence" value="ECO:0007669"/>
    <property type="project" value="UniProtKB-KW"/>
</dbReference>
<dbReference type="PANTHER" id="PTHR36531:SF6">
    <property type="entry name" value="DNA REPLICATION ATP-DEPENDENT HELICASE_NUCLEASE DNA2"/>
    <property type="match status" value="1"/>
</dbReference>
<dbReference type="AlphaFoldDB" id="F1T9R2"/>
<keyword evidence="16" id="KW-1185">Reference proteome</keyword>
<gene>
    <name evidence="15" type="ORF">Cpap_3676</name>
</gene>
<dbReference type="GO" id="GO:0051607">
    <property type="term" value="P:defense response to virus"/>
    <property type="evidence" value="ECO:0007669"/>
    <property type="project" value="UniProtKB-KW"/>
</dbReference>
<evidence type="ECO:0000256" key="3">
    <source>
        <dbReference type="ARBA" id="ARBA00012768"/>
    </source>
</evidence>
<evidence type="ECO:0000256" key="5">
    <source>
        <dbReference type="ARBA" id="ARBA00022722"/>
    </source>
</evidence>
<keyword evidence="8 13" id="KW-0269">Exonuclease</keyword>
<comment type="cofactor">
    <cofactor evidence="13">
        <name>Mg(2+)</name>
        <dbReference type="ChEBI" id="CHEBI:18420"/>
    </cofactor>
    <cofactor evidence="13">
        <name>Mn(2+)</name>
        <dbReference type="ChEBI" id="CHEBI:29035"/>
    </cofactor>
    <text evidence="13">Mg(2+) or Mn(2+) required for ssDNA cleavage activity.</text>
</comment>
<dbReference type="InterPro" id="IPR022765">
    <property type="entry name" value="Dna2/Cas4_DUF83"/>
</dbReference>
<sequence length="226" mass="26229">MKEYNEEDFLLLSGIQHFAFCRRQWALIHIEQQWQENLRTVEGNILHEKAHDDGFSEKRGDVIISRGMAVFSRTLGVSGVCDIVELHKCAEGVSIFGREGRYRPVPIEYKRGKPKENDADILQLCGQAMCLEEMLLCEIKEAYMFYGETKRRLKITLDNALRDRVRDVIQEMHQLFERKYTPKVKPSKSCKACSLADICMPRLCKNTSVSKYIRDSLKEAERCENS</sequence>
<evidence type="ECO:0000256" key="1">
    <source>
        <dbReference type="ARBA" id="ARBA00001966"/>
    </source>
</evidence>
<accession>F1T9R2</accession>
<keyword evidence="11 13" id="KW-0051">Antiviral defense</keyword>
<evidence type="ECO:0000256" key="12">
    <source>
        <dbReference type="ARBA" id="ARBA00023211"/>
    </source>
</evidence>
<keyword evidence="7 13" id="KW-0378">Hydrolase</keyword>
<proteinExistence type="inferred from homology"/>
<comment type="similarity">
    <text evidence="2 13">Belongs to the CRISPR-associated exonuclease Cas4 family.</text>
</comment>
<organism evidence="15 16">
    <name type="scientific">Ruminiclostridium papyrosolvens DSM 2782</name>
    <dbReference type="NCBI Taxonomy" id="588581"/>
    <lineage>
        <taxon>Bacteria</taxon>
        <taxon>Bacillati</taxon>
        <taxon>Bacillota</taxon>
        <taxon>Clostridia</taxon>
        <taxon>Eubacteriales</taxon>
        <taxon>Oscillospiraceae</taxon>
        <taxon>Ruminiclostridium</taxon>
    </lineage>
</organism>
<evidence type="ECO:0000256" key="13">
    <source>
        <dbReference type="RuleBase" id="RU365022"/>
    </source>
</evidence>
<keyword evidence="10 13" id="KW-0411">Iron-sulfur</keyword>
<comment type="cofactor">
    <cofactor evidence="1">
        <name>[4Fe-4S] cluster</name>
        <dbReference type="ChEBI" id="CHEBI:49883"/>
    </cofactor>
</comment>
<evidence type="ECO:0000256" key="8">
    <source>
        <dbReference type="ARBA" id="ARBA00022839"/>
    </source>
</evidence>
<keyword evidence="5 13" id="KW-0540">Nuclease</keyword>
<evidence type="ECO:0000256" key="6">
    <source>
        <dbReference type="ARBA" id="ARBA00022723"/>
    </source>
</evidence>
<evidence type="ECO:0000313" key="16">
    <source>
        <dbReference type="Proteomes" id="UP000003860"/>
    </source>
</evidence>
<comment type="caution">
    <text evidence="15">The sequence shown here is derived from an EMBL/GenBank/DDBJ whole genome shotgun (WGS) entry which is preliminary data.</text>
</comment>
<keyword evidence="9 13" id="KW-0408">Iron</keyword>
<evidence type="ECO:0000256" key="10">
    <source>
        <dbReference type="ARBA" id="ARBA00023014"/>
    </source>
</evidence>
<dbReference type="InterPro" id="IPR051827">
    <property type="entry name" value="Cas4_exonuclease"/>
</dbReference>
<dbReference type="InterPro" id="IPR013343">
    <property type="entry name" value="CRISPR-assoc_prot_Cas4"/>
</dbReference>
<dbReference type="EMBL" id="ACXX02000002">
    <property type="protein sequence ID" value="EGD49244.1"/>
    <property type="molecule type" value="Genomic_DNA"/>
</dbReference>
<evidence type="ECO:0000259" key="14">
    <source>
        <dbReference type="Pfam" id="PF01930"/>
    </source>
</evidence>
<evidence type="ECO:0000256" key="2">
    <source>
        <dbReference type="ARBA" id="ARBA00009189"/>
    </source>
</evidence>
<evidence type="ECO:0000256" key="4">
    <source>
        <dbReference type="ARBA" id="ARBA00020049"/>
    </source>
</evidence>
<dbReference type="Proteomes" id="UP000003860">
    <property type="component" value="Unassembled WGS sequence"/>
</dbReference>
<comment type="function">
    <text evidence="13">CRISPR (clustered regularly interspaced short palindromic repeat) is an adaptive immune system that provides protection against mobile genetic elements (viruses, transposable elements and conjugative plasmids). CRISPR clusters contain sequences complementary to antecedent mobile elements and target invading nucleic acids. CRISPR clusters are transcribed and processed into CRISPR RNA (crRNA).</text>
</comment>
<feature type="domain" description="DUF83" evidence="14">
    <location>
        <begin position="14"/>
        <end position="200"/>
    </location>
</feature>
<dbReference type="eggNOG" id="COG1468">
    <property type="taxonomic scope" value="Bacteria"/>
</dbReference>
<protein>
    <recommendedName>
        <fullName evidence="4 13">CRISPR-associated exonuclease Cas4</fullName>
        <ecNumber evidence="3 13">3.1.12.1</ecNumber>
    </recommendedName>
</protein>
<evidence type="ECO:0000313" key="15">
    <source>
        <dbReference type="EMBL" id="EGD49244.1"/>
    </source>
</evidence>
<dbReference type="GO" id="GO:0046872">
    <property type="term" value="F:metal ion binding"/>
    <property type="evidence" value="ECO:0007669"/>
    <property type="project" value="UniProtKB-KW"/>
</dbReference>
<keyword evidence="12 13" id="KW-0464">Manganese</keyword>
<name>F1T9R2_9FIRM</name>
<evidence type="ECO:0000256" key="11">
    <source>
        <dbReference type="ARBA" id="ARBA00023118"/>
    </source>
</evidence>
<keyword evidence="6 13" id="KW-0479">Metal-binding</keyword>
<dbReference type="EC" id="3.1.12.1" evidence="3 13"/>
<evidence type="ECO:0000256" key="9">
    <source>
        <dbReference type="ARBA" id="ARBA00023004"/>
    </source>
</evidence>
<dbReference type="Pfam" id="PF01930">
    <property type="entry name" value="Cas_Cas4"/>
    <property type="match status" value="1"/>
</dbReference>